<keyword evidence="5" id="KW-0560">Oxidoreductase</keyword>
<dbReference type="Pfam" id="PF02770">
    <property type="entry name" value="Acyl-CoA_dh_M"/>
    <property type="match status" value="1"/>
</dbReference>
<evidence type="ECO:0000256" key="3">
    <source>
        <dbReference type="ARBA" id="ARBA00022630"/>
    </source>
</evidence>
<evidence type="ECO:0000313" key="9">
    <source>
        <dbReference type="EMBL" id="MBD8012615.1"/>
    </source>
</evidence>
<dbReference type="InterPro" id="IPR013786">
    <property type="entry name" value="AcylCoA_DH/ox_N"/>
</dbReference>
<dbReference type="Pfam" id="PF02771">
    <property type="entry name" value="Acyl-CoA_dh_N"/>
    <property type="match status" value="1"/>
</dbReference>
<name>A0ABR8W6G1_9MICO</name>
<sequence>MSAQTELTGVDLTEEQRELAAMVREFAEGVVAPQAYEADRTHTLNLDVVRQMGEMGLFGLPFSEEYGGQGGDYLALGLAIEGIARVDQSLAITLEAGVSLGAMPVYRFGTEAQKQEHLPALLAGEALAGFGLTEPEAGSDAGATRTTARLDGGEWVLNGSKQFITNSGTDITRFVTMTAVTGTVPRADGGERKEISTIIVPNGTPGFTVEPAYDKVGWNASDTHPLTLDDVRVPAENLLGERGQGFRNFLSILDEGRIAIAALATGAAEGCLEAAVDYASKRTVFGAALSTRQNAQFTLARMRARVHTARLAWHHAARLRDAGRPFAEEAAIAKLVSGEAAMDNARDATQIFGGNGFMNEYSVARHYRDSKILEIGEGTTEVQLLVIARSLGLVG</sequence>
<gene>
    <name evidence="9" type="ORF">H9633_09925</name>
</gene>
<evidence type="ECO:0000256" key="4">
    <source>
        <dbReference type="ARBA" id="ARBA00022827"/>
    </source>
</evidence>
<keyword evidence="10" id="KW-1185">Reference proteome</keyword>
<dbReference type="InterPro" id="IPR046373">
    <property type="entry name" value="Acyl-CoA_Oxase/DH_mid-dom_sf"/>
</dbReference>
<dbReference type="SUPFAM" id="SSF56645">
    <property type="entry name" value="Acyl-CoA dehydrogenase NM domain-like"/>
    <property type="match status" value="1"/>
</dbReference>
<dbReference type="SUPFAM" id="SSF47203">
    <property type="entry name" value="Acyl-CoA dehydrogenase C-terminal domain-like"/>
    <property type="match status" value="1"/>
</dbReference>
<protein>
    <submittedName>
        <fullName evidence="9">Acyl-CoA dehydrogenase family protein</fullName>
    </submittedName>
</protein>
<accession>A0ABR8W6G1</accession>
<dbReference type="Pfam" id="PF00441">
    <property type="entry name" value="Acyl-CoA_dh_1"/>
    <property type="match status" value="1"/>
</dbReference>
<dbReference type="Proteomes" id="UP000611521">
    <property type="component" value="Unassembled WGS sequence"/>
</dbReference>
<dbReference type="Gene3D" id="1.20.140.10">
    <property type="entry name" value="Butyryl-CoA Dehydrogenase, subunit A, domain 3"/>
    <property type="match status" value="1"/>
</dbReference>
<dbReference type="EMBL" id="JACSPX010000002">
    <property type="protein sequence ID" value="MBD8012615.1"/>
    <property type="molecule type" value="Genomic_DNA"/>
</dbReference>
<evidence type="ECO:0000256" key="2">
    <source>
        <dbReference type="ARBA" id="ARBA00009347"/>
    </source>
</evidence>
<evidence type="ECO:0000256" key="5">
    <source>
        <dbReference type="RuleBase" id="RU362125"/>
    </source>
</evidence>
<organism evidence="9 10">
    <name type="scientific">Microbacterium commune</name>
    <dbReference type="NCBI Taxonomy" id="2762219"/>
    <lineage>
        <taxon>Bacteria</taxon>
        <taxon>Bacillati</taxon>
        <taxon>Actinomycetota</taxon>
        <taxon>Actinomycetes</taxon>
        <taxon>Micrococcales</taxon>
        <taxon>Microbacteriaceae</taxon>
        <taxon>Microbacterium</taxon>
    </lineage>
</organism>
<dbReference type="Gene3D" id="1.10.540.10">
    <property type="entry name" value="Acyl-CoA dehydrogenase/oxidase, N-terminal domain"/>
    <property type="match status" value="1"/>
</dbReference>
<dbReference type="InterPro" id="IPR036250">
    <property type="entry name" value="AcylCo_DH-like_C"/>
</dbReference>
<dbReference type="InterPro" id="IPR006089">
    <property type="entry name" value="Acyl-CoA_DH_CS"/>
</dbReference>
<feature type="domain" description="Acyl-CoA dehydrogenase/oxidase N-terminal" evidence="8">
    <location>
        <begin position="13"/>
        <end position="125"/>
    </location>
</feature>
<evidence type="ECO:0000259" key="6">
    <source>
        <dbReference type="Pfam" id="PF00441"/>
    </source>
</evidence>
<dbReference type="Gene3D" id="2.40.110.10">
    <property type="entry name" value="Butyryl-CoA Dehydrogenase, subunit A, domain 2"/>
    <property type="match status" value="1"/>
</dbReference>
<dbReference type="InterPro" id="IPR009075">
    <property type="entry name" value="AcylCo_DH/oxidase_C"/>
</dbReference>
<dbReference type="PIRSF" id="PIRSF016578">
    <property type="entry name" value="HsaA"/>
    <property type="match status" value="1"/>
</dbReference>
<evidence type="ECO:0000259" key="7">
    <source>
        <dbReference type="Pfam" id="PF02770"/>
    </source>
</evidence>
<comment type="cofactor">
    <cofactor evidence="1 5">
        <name>FAD</name>
        <dbReference type="ChEBI" id="CHEBI:57692"/>
    </cofactor>
</comment>
<evidence type="ECO:0000259" key="8">
    <source>
        <dbReference type="Pfam" id="PF02771"/>
    </source>
</evidence>
<comment type="caution">
    <text evidence="9">The sequence shown here is derived from an EMBL/GenBank/DDBJ whole genome shotgun (WGS) entry which is preliminary data.</text>
</comment>
<evidence type="ECO:0000256" key="1">
    <source>
        <dbReference type="ARBA" id="ARBA00001974"/>
    </source>
</evidence>
<dbReference type="InterPro" id="IPR037069">
    <property type="entry name" value="AcylCoA_DH/ox_N_sf"/>
</dbReference>
<keyword evidence="4 5" id="KW-0274">FAD</keyword>
<keyword evidence="3 5" id="KW-0285">Flavoprotein</keyword>
<evidence type="ECO:0000313" key="10">
    <source>
        <dbReference type="Proteomes" id="UP000611521"/>
    </source>
</evidence>
<feature type="domain" description="Acyl-CoA dehydrogenase/oxidase C-terminal" evidence="6">
    <location>
        <begin position="243"/>
        <end position="391"/>
    </location>
</feature>
<proteinExistence type="inferred from homology"/>
<dbReference type="InterPro" id="IPR009100">
    <property type="entry name" value="AcylCoA_DH/oxidase_NM_dom_sf"/>
</dbReference>
<dbReference type="RefSeq" id="WP_191713048.1">
    <property type="nucleotide sequence ID" value="NZ_JACSPX010000002.1"/>
</dbReference>
<dbReference type="InterPro" id="IPR006091">
    <property type="entry name" value="Acyl-CoA_Oxase/DH_mid-dom"/>
</dbReference>
<dbReference type="PANTHER" id="PTHR43884">
    <property type="entry name" value="ACYL-COA DEHYDROGENASE"/>
    <property type="match status" value="1"/>
</dbReference>
<feature type="domain" description="Acyl-CoA oxidase/dehydrogenase middle" evidence="7">
    <location>
        <begin position="130"/>
        <end position="231"/>
    </location>
</feature>
<reference evidence="9 10" key="1">
    <citation type="submission" date="2020-08" db="EMBL/GenBank/DDBJ databases">
        <title>A Genomic Blueprint of the Chicken Gut Microbiome.</title>
        <authorList>
            <person name="Gilroy R."/>
            <person name="Ravi A."/>
            <person name="Getino M."/>
            <person name="Pursley I."/>
            <person name="Horton D.L."/>
            <person name="Alikhan N.-F."/>
            <person name="Baker D."/>
            <person name="Gharbi K."/>
            <person name="Hall N."/>
            <person name="Watson M."/>
            <person name="Adriaenssens E.M."/>
            <person name="Foster-Nyarko E."/>
            <person name="Jarju S."/>
            <person name="Secka A."/>
            <person name="Antonio M."/>
            <person name="Oren A."/>
            <person name="Chaudhuri R."/>
            <person name="La Ragione R.M."/>
            <person name="Hildebrand F."/>
            <person name="Pallen M.J."/>
        </authorList>
    </citation>
    <scope>NUCLEOTIDE SEQUENCE [LARGE SCALE GENOMIC DNA]</scope>
    <source>
        <strain evidence="9 10">Re1</strain>
    </source>
</reference>
<comment type="similarity">
    <text evidence="2 5">Belongs to the acyl-CoA dehydrogenase family.</text>
</comment>
<dbReference type="PROSITE" id="PS00073">
    <property type="entry name" value="ACYL_COA_DH_2"/>
    <property type="match status" value="1"/>
</dbReference>
<dbReference type="PANTHER" id="PTHR43884:SF12">
    <property type="entry name" value="ISOVALERYL-COA DEHYDROGENASE, MITOCHONDRIAL-RELATED"/>
    <property type="match status" value="1"/>
</dbReference>
<dbReference type="PROSITE" id="PS00072">
    <property type="entry name" value="ACYL_COA_DH_1"/>
    <property type="match status" value="1"/>
</dbReference>